<evidence type="ECO:0000313" key="11">
    <source>
        <dbReference type="EMBL" id="KAK5817674.1"/>
    </source>
</evidence>
<evidence type="ECO:0000256" key="9">
    <source>
        <dbReference type="ARBA" id="ARBA00023136"/>
    </source>
</evidence>
<evidence type="ECO:0000256" key="8">
    <source>
        <dbReference type="ARBA" id="ARBA00023034"/>
    </source>
</evidence>
<name>A0ABR0P902_GOSAR</name>
<organism evidence="11 12">
    <name type="scientific">Gossypium arboreum</name>
    <name type="common">Tree cotton</name>
    <name type="synonym">Gossypium nanking</name>
    <dbReference type="NCBI Taxonomy" id="29729"/>
    <lineage>
        <taxon>Eukaryota</taxon>
        <taxon>Viridiplantae</taxon>
        <taxon>Streptophyta</taxon>
        <taxon>Embryophyta</taxon>
        <taxon>Tracheophyta</taxon>
        <taxon>Spermatophyta</taxon>
        <taxon>Magnoliopsida</taxon>
        <taxon>eudicotyledons</taxon>
        <taxon>Gunneridae</taxon>
        <taxon>Pentapetalae</taxon>
        <taxon>rosids</taxon>
        <taxon>malvids</taxon>
        <taxon>Malvales</taxon>
        <taxon>Malvaceae</taxon>
        <taxon>Malvoideae</taxon>
        <taxon>Gossypium</taxon>
    </lineage>
</organism>
<keyword evidence="9" id="KW-0472">Membrane</keyword>
<dbReference type="EMBL" id="JARKNE010000007">
    <property type="protein sequence ID" value="KAK5817674.1"/>
    <property type="molecule type" value="Genomic_DNA"/>
</dbReference>
<gene>
    <name evidence="11" type="ORF">PVK06_022602</name>
</gene>
<keyword evidence="6" id="KW-0735">Signal-anchor</keyword>
<comment type="similarity">
    <text evidence="2">Belongs to the glycosyltransferase 29 family.</text>
</comment>
<evidence type="ECO:0000256" key="2">
    <source>
        <dbReference type="ARBA" id="ARBA00006003"/>
    </source>
</evidence>
<keyword evidence="7" id="KW-1133">Transmembrane helix</keyword>
<sequence length="187" mass="20986">MCHFPENVLPNSKGYADLGWVWGSGAVRLAYFLSHATVSNLTAAAVFTLTAVDASLNIRNNCKNKDLYVENLSLVLRDRPPYVPREFDPCAVAGNSGDHLKTRFEKERDNYEVVIRENGAPQSLSFGFFFFFSSNNHTEYVGKKSTIRLLNRESARGLDKVVGLDGLNIHRNLRKAIRLYTAGLTTR</sequence>
<keyword evidence="4" id="KW-0808">Transferase</keyword>
<dbReference type="Proteomes" id="UP001358586">
    <property type="component" value="Chromosome 7"/>
</dbReference>
<dbReference type="PANTHER" id="PTHR47379">
    <property type="entry name" value="SIALYLTRANSFERASE-LIKE PROTEIN 2"/>
    <property type="match status" value="1"/>
</dbReference>
<keyword evidence="12" id="KW-1185">Reference proteome</keyword>
<evidence type="ECO:0000256" key="3">
    <source>
        <dbReference type="ARBA" id="ARBA00022676"/>
    </source>
</evidence>
<evidence type="ECO:0000256" key="5">
    <source>
        <dbReference type="ARBA" id="ARBA00022692"/>
    </source>
</evidence>
<comment type="subcellular location">
    <subcellularLocation>
        <location evidence="1">Golgi apparatus membrane</location>
        <topology evidence="1">Single-pass type II membrane protein</topology>
    </subcellularLocation>
</comment>
<evidence type="ECO:0000313" key="12">
    <source>
        <dbReference type="Proteomes" id="UP001358586"/>
    </source>
</evidence>
<evidence type="ECO:0000256" key="10">
    <source>
        <dbReference type="ARBA" id="ARBA00023180"/>
    </source>
</evidence>
<accession>A0ABR0P902</accession>
<proteinExistence type="inferred from homology"/>
<evidence type="ECO:0000256" key="6">
    <source>
        <dbReference type="ARBA" id="ARBA00022968"/>
    </source>
</evidence>
<keyword evidence="5" id="KW-0812">Transmembrane</keyword>
<comment type="caution">
    <text evidence="11">The sequence shown here is derived from an EMBL/GenBank/DDBJ whole genome shotgun (WGS) entry which is preliminary data.</text>
</comment>
<protein>
    <submittedName>
        <fullName evidence="11">Uncharacterized protein</fullName>
    </submittedName>
</protein>
<evidence type="ECO:0000256" key="4">
    <source>
        <dbReference type="ARBA" id="ARBA00022679"/>
    </source>
</evidence>
<dbReference type="InterPro" id="IPR001675">
    <property type="entry name" value="Glyco_trans_29"/>
</dbReference>
<keyword evidence="8" id="KW-0333">Golgi apparatus</keyword>
<keyword evidence="10" id="KW-0325">Glycoprotein</keyword>
<evidence type="ECO:0000256" key="7">
    <source>
        <dbReference type="ARBA" id="ARBA00022989"/>
    </source>
</evidence>
<evidence type="ECO:0000256" key="1">
    <source>
        <dbReference type="ARBA" id="ARBA00004323"/>
    </source>
</evidence>
<dbReference type="InterPro" id="IPR038578">
    <property type="entry name" value="GT29-like_sf"/>
</dbReference>
<dbReference type="PANTHER" id="PTHR47379:SF3">
    <property type="entry name" value="SIALYLTRANSFERASE-LIKE PROTEIN 2"/>
    <property type="match status" value="1"/>
</dbReference>
<reference evidence="11 12" key="1">
    <citation type="submission" date="2023-03" db="EMBL/GenBank/DDBJ databases">
        <title>WGS of Gossypium arboreum.</title>
        <authorList>
            <person name="Yu D."/>
        </authorList>
    </citation>
    <scope>NUCLEOTIDE SEQUENCE [LARGE SCALE GENOMIC DNA]</scope>
    <source>
        <tissue evidence="11">Leaf</tissue>
    </source>
</reference>
<keyword evidence="3" id="KW-0328">Glycosyltransferase</keyword>
<dbReference type="Gene3D" id="3.90.1480.20">
    <property type="entry name" value="Glycosyl transferase family 29"/>
    <property type="match status" value="1"/>
</dbReference>
<dbReference type="Pfam" id="PF00777">
    <property type="entry name" value="Glyco_transf_29"/>
    <property type="match status" value="1"/>
</dbReference>